<evidence type="ECO:0000313" key="2">
    <source>
        <dbReference type="EMBL" id="KAJ0226391.1"/>
    </source>
</evidence>
<evidence type="ECO:0000256" key="1">
    <source>
        <dbReference type="SAM" id="Phobius"/>
    </source>
</evidence>
<feature type="transmembrane region" description="Helical" evidence="1">
    <location>
        <begin position="76"/>
        <end position="94"/>
    </location>
</feature>
<protein>
    <submittedName>
        <fullName evidence="2">Uncharacterized protein</fullName>
    </submittedName>
</protein>
<accession>A0A9R1WPR7</accession>
<dbReference type="AlphaFoldDB" id="A0A9R1WPR7"/>
<dbReference type="EMBL" id="NBSK02000001">
    <property type="protein sequence ID" value="KAJ0226391.1"/>
    <property type="molecule type" value="Genomic_DNA"/>
</dbReference>
<dbReference type="Proteomes" id="UP000235145">
    <property type="component" value="Unassembled WGS sequence"/>
</dbReference>
<gene>
    <name evidence="2" type="ORF">LSAT_V11C100039510</name>
</gene>
<keyword evidence="3" id="KW-1185">Reference proteome</keyword>
<keyword evidence="1" id="KW-0812">Transmembrane</keyword>
<comment type="caution">
    <text evidence="2">The sequence shown here is derived from an EMBL/GenBank/DDBJ whole genome shotgun (WGS) entry which is preliminary data.</text>
</comment>
<keyword evidence="1" id="KW-0472">Membrane</keyword>
<proteinExistence type="predicted"/>
<name>A0A9R1WPR7_LACSA</name>
<evidence type="ECO:0000313" key="3">
    <source>
        <dbReference type="Proteomes" id="UP000235145"/>
    </source>
</evidence>
<reference evidence="2 3" key="1">
    <citation type="journal article" date="2017" name="Nat. Commun.">
        <title>Genome assembly with in vitro proximity ligation data and whole-genome triplication in lettuce.</title>
        <authorList>
            <person name="Reyes-Chin-Wo S."/>
            <person name="Wang Z."/>
            <person name="Yang X."/>
            <person name="Kozik A."/>
            <person name="Arikit S."/>
            <person name="Song C."/>
            <person name="Xia L."/>
            <person name="Froenicke L."/>
            <person name="Lavelle D.O."/>
            <person name="Truco M.J."/>
            <person name="Xia R."/>
            <person name="Zhu S."/>
            <person name="Xu C."/>
            <person name="Xu H."/>
            <person name="Xu X."/>
            <person name="Cox K."/>
            <person name="Korf I."/>
            <person name="Meyers B.C."/>
            <person name="Michelmore R.W."/>
        </authorList>
    </citation>
    <scope>NUCLEOTIDE SEQUENCE [LARGE SCALE GENOMIC DNA]</scope>
    <source>
        <strain evidence="3">cv. Salinas</strain>
        <tissue evidence="2">Seedlings</tissue>
    </source>
</reference>
<organism evidence="2 3">
    <name type="scientific">Lactuca sativa</name>
    <name type="common">Garden lettuce</name>
    <dbReference type="NCBI Taxonomy" id="4236"/>
    <lineage>
        <taxon>Eukaryota</taxon>
        <taxon>Viridiplantae</taxon>
        <taxon>Streptophyta</taxon>
        <taxon>Embryophyta</taxon>
        <taxon>Tracheophyta</taxon>
        <taxon>Spermatophyta</taxon>
        <taxon>Magnoliopsida</taxon>
        <taxon>eudicotyledons</taxon>
        <taxon>Gunneridae</taxon>
        <taxon>Pentapetalae</taxon>
        <taxon>asterids</taxon>
        <taxon>campanulids</taxon>
        <taxon>Asterales</taxon>
        <taxon>Asteraceae</taxon>
        <taxon>Cichorioideae</taxon>
        <taxon>Cichorieae</taxon>
        <taxon>Lactucinae</taxon>
        <taxon>Lactuca</taxon>
    </lineage>
</organism>
<sequence>MISLLIYYSQYGLTTHIIGGQGYDGASNLRGAFNSMKTFIMKEVESVHSILDFSFVKLIGSSYKHRDMLREKQSTIVVEALAAIFFYFVNLFYAN</sequence>
<keyword evidence="1" id="KW-1133">Transmembrane helix</keyword>